<dbReference type="AlphaFoldDB" id="A0A1F4U3Q6"/>
<reference evidence="1 2" key="1">
    <citation type="journal article" date="2016" name="Nat. Commun.">
        <title>Thousands of microbial genomes shed light on interconnected biogeochemical processes in an aquifer system.</title>
        <authorList>
            <person name="Anantharaman K."/>
            <person name="Brown C.T."/>
            <person name="Hug L.A."/>
            <person name="Sharon I."/>
            <person name="Castelle C.J."/>
            <person name="Probst A.J."/>
            <person name="Thomas B.C."/>
            <person name="Singh A."/>
            <person name="Wilkins M.J."/>
            <person name="Karaoz U."/>
            <person name="Brodie E.L."/>
            <person name="Williams K.H."/>
            <person name="Hubbard S.S."/>
            <person name="Banfield J.F."/>
        </authorList>
    </citation>
    <scope>NUCLEOTIDE SEQUENCE [LARGE SCALE GENOMIC DNA]</scope>
</reference>
<protein>
    <recommendedName>
        <fullName evidence="3">Alginate export domain-containing protein</fullName>
    </recommendedName>
</protein>
<proteinExistence type="predicted"/>
<comment type="caution">
    <text evidence="1">The sequence shown here is derived from an EMBL/GenBank/DDBJ whole genome shotgun (WGS) entry which is preliminary data.</text>
</comment>
<gene>
    <name evidence="1" type="ORF">A2438_08075</name>
</gene>
<dbReference type="Proteomes" id="UP000179242">
    <property type="component" value="Unassembled WGS sequence"/>
</dbReference>
<evidence type="ECO:0008006" key="3">
    <source>
        <dbReference type="Google" id="ProtNLM"/>
    </source>
</evidence>
<name>A0A1F4U3Q6_UNCSA</name>
<evidence type="ECO:0000313" key="1">
    <source>
        <dbReference type="EMBL" id="OGC39499.1"/>
    </source>
</evidence>
<accession>A0A1F4U3Q6</accession>
<evidence type="ECO:0000313" key="2">
    <source>
        <dbReference type="Proteomes" id="UP000179242"/>
    </source>
</evidence>
<sequence length="357" mass="39092">MALLWCLQAEGISSIRDNLSNGISIGYIKAGSADAMSLTWRPDLKWGAWGLGVDVNMPIGNVRPDGYESLVLRHIEYDDGLKGLRYGVLEGITWGHGLLVKNYSTRVAGPLILNNNQTGIKGYYTFDKVQVQALGTWSHLYGGRITEKVHPMLTLGQGYISNTSQAGIQLDAAVPLPLGFNGYAEYAQLMNNGQGSSIGVDWGFDALAFVTKFDMGYRMMSSRFAPGYFNADLEIDPTNLASLGASSRNGYFAELTALAGSYLNLIALYESYQGSNTAVTAQLDSKPREDLLLSAYYKQPNFVDFTALSFEQGAILGAKVGYKVNPFTMMIAHFKKAYDPSVAKVVESQWYEVAFSF</sequence>
<organism evidence="1 2">
    <name type="scientific">candidate division WOR-1 bacterium RIFOXYC2_FULL_46_14</name>
    <dbReference type="NCBI Taxonomy" id="1802587"/>
    <lineage>
        <taxon>Bacteria</taxon>
        <taxon>Bacillati</taxon>
        <taxon>Saganbacteria</taxon>
    </lineage>
</organism>
<dbReference type="EMBL" id="MEUJ01000008">
    <property type="protein sequence ID" value="OGC39499.1"/>
    <property type="molecule type" value="Genomic_DNA"/>
</dbReference>